<keyword evidence="9" id="KW-1185">Reference proteome</keyword>
<dbReference type="EC" id="2.5.1.29" evidence="8"/>
<dbReference type="InterPro" id="IPR000092">
    <property type="entry name" value="Polyprenyl_synt"/>
</dbReference>
<dbReference type="GO" id="GO:0004311">
    <property type="term" value="F:geranylgeranyl diphosphate synthase activity"/>
    <property type="evidence" value="ECO:0007669"/>
    <property type="project" value="UniProtKB-EC"/>
</dbReference>
<dbReference type="FunFam" id="1.10.600.10:FF:000001">
    <property type="entry name" value="Geranylgeranyl diphosphate synthase"/>
    <property type="match status" value="1"/>
</dbReference>
<keyword evidence="3 7" id="KW-0808">Transferase</keyword>
<evidence type="ECO:0000256" key="6">
    <source>
        <dbReference type="ARBA" id="ARBA00023229"/>
    </source>
</evidence>
<reference evidence="8 9" key="1">
    <citation type="journal article" date="2012" name="J. Bacteriol.">
        <title>Complete genome sequences of Methylophaga sp. strain JAM1 and Methylophaga sp. strain JAM7.</title>
        <authorList>
            <person name="Villeneuve C."/>
            <person name="Martineau C."/>
            <person name="Mauffrey F."/>
            <person name="Villemur R."/>
        </authorList>
    </citation>
    <scope>NUCLEOTIDE SEQUENCE [LARGE SCALE GENOMIC DNA]</scope>
    <source>
        <strain evidence="8 9">JAM1</strain>
    </source>
</reference>
<dbReference type="STRING" id="754476.Q7A_1173"/>
<dbReference type="AlphaFoldDB" id="I1XHZ2"/>
<dbReference type="eggNOG" id="COG0142">
    <property type="taxonomic scope" value="Bacteria"/>
</dbReference>
<keyword evidence="5" id="KW-0460">Magnesium</keyword>
<evidence type="ECO:0000256" key="5">
    <source>
        <dbReference type="ARBA" id="ARBA00022842"/>
    </source>
</evidence>
<evidence type="ECO:0000313" key="8">
    <source>
        <dbReference type="EMBL" id="AFI84011.1"/>
    </source>
</evidence>
<protein>
    <submittedName>
        <fullName evidence="8">Polyprenyl synthetase</fullName>
        <ecNumber evidence="8">2.5.1.1</ecNumber>
        <ecNumber evidence="8">2.5.1.10</ecNumber>
        <ecNumber evidence="8">2.5.1.29</ecNumber>
    </submittedName>
</protein>
<dbReference type="GO" id="GO:0005737">
    <property type="term" value="C:cytoplasm"/>
    <property type="evidence" value="ECO:0007669"/>
    <property type="project" value="UniProtKB-ARBA"/>
</dbReference>
<dbReference type="EC" id="2.5.1.10" evidence="8"/>
<evidence type="ECO:0000256" key="1">
    <source>
        <dbReference type="ARBA" id="ARBA00001946"/>
    </source>
</evidence>
<dbReference type="Pfam" id="PF00348">
    <property type="entry name" value="polyprenyl_synt"/>
    <property type="match status" value="1"/>
</dbReference>
<dbReference type="InterPro" id="IPR033749">
    <property type="entry name" value="Polyprenyl_synt_CS"/>
</dbReference>
<gene>
    <name evidence="8" type="ordered locus">Q7A_1173</name>
</gene>
<evidence type="ECO:0000313" key="9">
    <source>
        <dbReference type="Proteomes" id="UP000009144"/>
    </source>
</evidence>
<dbReference type="SFLD" id="SFLDG01017">
    <property type="entry name" value="Polyprenyl_Transferase_Like"/>
    <property type="match status" value="1"/>
</dbReference>
<dbReference type="KEGG" id="mej:Q7A_1173"/>
<dbReference type="GO" id="GO:0016114">
    <property type="term" value="P:terpenoid biosynthetic process"/>
    <property type="evidence" value="ECO:0007669"/>
    <property type="project" value="UniProtKB-ARBA"/>
</dbReference>
<name>I1XHZ2_METNJ</name>
<dbReference type="Proteomes" id="UP000009144">
    <property type="component" value="Chromosome"/>
</dbReference>
<reference evidence="8 9" key="2">
    <citation type="journal article" date="2013" name="Int. J. Syst. Evol. Microbiol.">
        <title>Methylophaga nitratireducenticrescens sp. nov. and Methylophaga frappieri sp. nov., isolated from the biofilm of the methanol-fed denitrification system treating the seawater at the Montreal Biodome.</title>
        <authorList>
            <person name="Villeneuve C."/>
            <person name="Martineau C."/>
            <person name="Mauffrey F."/>
            <person name="Villemur R."/>
        </authorList>
    </citation>
    <scope>NUCLEOTIDE SEQUENCE [LARGE SCALE GENOMIC DNA]</scope>
    <source>
        <strain evidence="8 9">JAM1</strain>
    </source>
</reference>
<dbReference type="Gene3D" id="1.10.600.10">
    <property type="entry name" value="Farnesyl Diphosphate Synthase"/>
    <property type="match status" value="1"/>
</dbReference>
<dbReference type="OrthoDB" id="9805316at2"/>
<dbReference type="HOGENOM" id="CLU_014015_0_1_6"/>
<comment type="cofactor">
    <cofactor evidence="1">
        <name>Mg(2+)</name>
        <dbReference type="ChEBI" id="CHEBI:18420"/>
    </cofactor>
</comment>
<keyword evidence="4" id="KW-0479">Metal-binding</keyword>
<accession>I1XHZ2</accession>
<evidence type="ECO:0000256" key="4">
    <source>
        <dbReference type="ARBA" id="ARBA00022723"/>
    </source>
</evidence>
<dbReference type="RefSeq" id="WP_014706385.1">
    <property type="nucleotide sequence ID" value="NC_017857.3"/>
</dbReference>
<dbReference type="PATRIC" id="fig|754476.3.peg.1157"/>
<dbReference type="GO" id="GO:0046872">
    <property type="term" value="F:metal ion binding"/>
    <property type="evidence" value="ECO:0007669"/>
    <property type="project" value="UniProtKB-KW"/>
</dbReference>
<dbReference type="PROSITE" id="PS00723">
    <property type="entry name" value="POLYPRENYL_SYNTHASE_1"/>
    <property type="match status" value="1"/>
</dbReference>
<dbReference type="NCBIfam" id="NF045485">
    <property type="entry name" value="FPPsyn"/>
    <property type="match status" value="1"/>
</dbReference>
<dbReference type="SUPFAM" id="SSF48576">
    <property type="entry name" value="Terpenoid synthases"/>
    <property type="match status" value="1"/>
</dbReference>
<evidence type="ECO:0000256" key="3">
    <source>
        <dbReference type="ARBA" id="ARBA00022679"/>
    </source>
</evidence>
<dbReference type="GO" id="GO:0008654">
    <property type="term" value="P:phospholipid biosynthetic process"/>
    <property type="evidence" value="ECO:0007669"/>
    <property type="project" value="UniProtKB-ARBA"/>
</dbReference>
<dbReference type="SFLD" id="SFLDS00005">
    <property type="entry name" value="Isoprenoid_Synthase_Type_I"/>
    <property type="match status" value="1"/>
</dbReference>
<comment type="similarity">
    <text evidence="2 7">Belongs to the FPP/GGPP synthase family.</text>
</comment>
<dbReference type="PROSITE" id="PS00444">
    <property type="entry name" value="POLYPRENYL_SYNTHASE_2"/>
    <property type="match status" value="1"/>
</dbReference>
<evidence type="ECO:0000256" key="7">
    <source>
        <dbReference type="RuleBase" id="RU004466"/>
    </source>
</evidence>
<dbReference type="PANTHER" id="PTHR43281">
    <property type="entry name" value="FARNESYL DIPHOSPHATE SYNTHASE"/>
    <property type="match status" value="1"/>
</dbReference>
<proteinExistence type="inferred from homology"/>
<dbReference type="EC" id="2.5.1.1" evidence="8"/>
<dbReference type="GO" id="GO:0004337">
    <property type="term" value="F:(2E,6E)-farnesyl diphosphate synthase activity"/>
    <property type="evidence" value="ECO:0007669"/>
    <property type="project" value="UniProtKB-EC"/>
</dbReference>
<dbReference type="GO" id="GO:0004161">
    <property type="term" value="F:dimethylallyltranstransferase activity"/>
    <property type="evidence" value="ECO:0007669"/>
    <property type="project" value="UniProtKB-EC"/>
</dbReference>
<dbReference type="PANTHER" id="PTHR43281:SF1">
    <property type="entry name" value="FARNESYL DIPHOSPHATE SYNTHASE"/>
    <property type="match status" value="1"/>
</dbReference>
<organism evidence="8 9">
    <name type="scientific">Methylophaga nitratireducenticrescens</name>
    <dbReference type="NCBI Taxonomy" id="754476"/>
    <lineage>
        <taxon>Bacteria</taxon>
        <taxon>Pseudomonadati</taxon>
        <taxon>Pseudomonadota</taxon>
        <taxon>Gammaproteobacteria</taxon>
        <taxon>Thiotrichales</taxon>
        <taxon>Piscirickettsiaceae</taxon>
        <taxon>Methylophaga</taxon>
    </lineage>
</organism>
<dbReference type="EMBL" id="CP003390">
    <property type="protein sequence ID" value="AFI84011.1"/>
    <property type="molecule type" value="Genomic_DNA"/>
</dbReference>
<dbReference type="InterPro" id="IPR008949">
    <property type="entry name" value="Isoprenoid_synthase_dom_sf"/>
</dbReference>
<dbReference type="NCBIfam" id="NF007877">
    <property type="entry name" value="PRK10581.1"/>
    <property type="match status" value="1"/>
</dbReference>
<dbReference type="InterPro" id="IPR053378">
    <property type="entry name" value="Prenyl_diphosphate_synthase"/>
</dbReference>
<dbReference type="CDD" id="cd00685">
    <property type="entry name" value="Trans_IPPS_HT"/>
    <property type="match status" value="1"/>
</dbReference>
<sequence>MPAHQQRISLVLQQRLPKQNTIAAARLSEAMRYATLNGGKRLRAMLVYATGEAFNADPEALDAAACAVEMIHAYSLVHDDMPMMDDDDLRRGKPTCHKAYDEATALLVGDALQTLAFESLTDNNLPADQQIAMVKYLAHASGVMGMAGGQAIDLASVGKQLDQSELEAMHLLKTGALIKASVMLGVYCSSNYKPADLSHLDQYAAAIGLAFQVQDDVLDVIADTVTLGKQQGADIARNKPTYPALMGLKAAQQKAQALVDEALAALDNIDSQCLAMRALANFVVQRSF</sequence>
<keyword evidence="6" id="KW-0414">Isoprene biosynthesis</keyword>
<evidence type="ECO:0000256" key="2">
    <source>
        <dbReference type="ARBA" id="ARBA00006706"/>
    </source>
</evidence>